<accession>A0A0Z8TY26</accession>
<gene>
    <name evidence="1" type="ORF">ERS132551_01871</name>
</gene>
<evidence type="ECO:0000313" key="2">
    <source>
        <dbReference type="Proteomes" id="UP000071962"/>
    </source>
</evidence>
<keyword evidence="1" id="KW-0413">Isomerase</keyword>
<protein>
    <submittedName>
        <fullName evidence="1">Putative phosphoribosylanthranilate isomerase</fullName>
    </submittedName>
</protein>
<proteinExistence type="predicted"/>
<dbReference type="EMBL" id="FIKT01000030">
    <property type="protein sequence ID" value="CYX27529.1"/>
    <property type="molecule type" value="Genomic_DNA"/>
</dbReference>
<evidence type="ECO:0000313" key="1">
    <source>
        <dbReference type="EMBL" id="CYX27529.1"/>
    </source>
</evidence>
<dbReference type="AlphaFoldDB" id="A0A0Z8TY26"/>
<dbReference type="Proteomes" id="UP000071962">
    <property type="component" value="Unassembled WGS sequence"/>
</dbReference>
<name>A0A0Z8TY26_STRSU</name>
<dbReference type="RefSeq" id="WP_044762006.1">
    <property type="nucleotide sequence ID" value="NZ_CEKS01000019.1"/>
</dbReference>
<organism evidence="1 2">
    <name type="scientific">Streptococcus suis</name>
    <dbReference type="NCBI Taxonomy" id="1307"/>
    <lineage>
        <taxon>Bacteria</taxon>
        <taxon>Bacillati</taxon>
        <taxon>Bacillota</taxon>
        <taxon>Bacilli</taxon>
        <taxon>Lactobacillales</taxon>
        <taxon>Streptococcaceae</taxon>
        <taxon>Streptococcus</taxon>
    </lineage>
</organism>
<dbReference type="GO" id="GO:0016853">
    <property type="term" value="F:isomerase activity"/>
    <property type="evidence" value="ECO:0007669"/>
    <property type="project" value="UniProtKB-KW"/>
</dbReference>
<sequence>MFQAFLEIAEQLNKLGITPLLMGSVGLERRTGRDWQARDLDIHVPSDPRGWEAPDEERIYRADELIAMMNQLGYVLVDRHEHEFHKDGLSVEFGGLHSLPEFAGVELEDLEELETAGVRYYLPTLEQYLKIYQASSKDSYRAENNNQKDFAKIAYLEEVLRKKNEQSEQFCVSSL</sequence>
<reference evidence="1 2" key="1">
    <citation type="submission" date="2016-02" db="EMBL/GenBank/DDBJ databases">
        <authorList>
            <consortium name="Pathogen Informatics"/>
        </authorList>
    </citation>
    <scope>NUCLEOTIDE SEQUENCE [LARGE SCALE GENOMIC DNA]</scope>
    <source>
        <strain evidence="1 2">SS1062</strain>
    </source>
</reference>